<keyword evidence="2" id="KW-1185">Reference proteome</keyword>
<gene>
    <name evidence="1" type="ORF">CCAP1982_LOCUS2346</name>
</gene>
<feature type="non-terminal residue" evidence="1">
    <location>
        <position position="109"/>
    </location>
</feature>
<evidence type="ECO:0000313" key="1">
    <source>
        <dbReference type="EMBL" id="CAD6993534.1"/>
    </source>
</evidence>
<name>A0A811U3E3_CERCA</name>
<reference evidence="1" key="1">
    <citation type="submission" date="2020-11" db="EMBL/GenBank/DDBJ databases">
        <authorList>
            <person name="Whitehead M."/>
        </authorList>
    </citation>
    <scope>NUCLEOTIDE SEQUENCE</scope>
    <source>
        <strain evidence="1">EGII</strain>
    </source>
</reference>
<proteinExistence type="predicted"/>
<organism evidence="1 2">
    <name type="scientific">Ceratitis capitata</name>
    <name type="common">Mediterranean fruit fly</name>
    <name type="synonym">Tephritis capitata</name>
    <dbReference type="NCBI Taxonomy" id="7213"/>
    <lineage>
        <taxon>Eukaryota</taxon>
        <taxon>Metazoa</taxon>
        <taxon>Ecdysozoa</taxon>
        <taxon>Arthropoda</taxon>
        <taxon>Hexapoda</taxon>
        <taxon>Insecta</taxon>
        <taxon>Pterygota</taxon>
        <taxon>Neoptera</taxon>
        <taxon>Endopterygota</taxon>
        <taxon>Diptera</taxon>
        <taxon>Brachycera</taxon>
        <taxon>Muscomorpha</taxon>
        <taxon>Tephritoidea</taxon>
        <taxon>Tephritidae</taxon>
        <taxon>Ceratitis</taxon>
        <taxon>Ceratitis</taxon>
    </lineage>
</organism>
<accession>A0A811U3E3</accession>
<sequence length="109" mass="12663">SADVKLDVLNVGNQYNKRPLSLVNKYKKDVLMYNFRTRIKRNNLLDQTEASVSDYEVQSNTDSEQHIVFRMGSTSAITGLKRLVEHLNVPMLRQRLNEPCLKKEKRAQN</sequence>
<dbReference type="AlphaFoldDB" id="A0A811U3E3"/>
<comment type="caution">
    <text evidence="1">The sequence shown here is derived from an EMBL/GenBank/DDBJ whole genome shotgun (WGS) entry which is preliminary data.</text>
</comment>
<protein>
    <submittedName>
        <fullName evidence="1">(Mediterranean fruit fly) hypothetical protein</fullName>
    </submittedName>
</protein>
<dbReference type="Proteomes" id="UP000606786">
    <property type="component" value="Unassembled WGS sequence"/>
</dbReference>
<evidence type="ECO:0000313" key="2">
    <source>
        <dbReference type="Proteomes" id="UP000606786"/>
    </source>
</evidence>
<dbReference type="EMBL" id="CAJHJT010000001">
    <property type="protein sequence ID" value="CAD6993534.1"/>
    <property type="molecule type" value="Genomic_DNA"/>
</dbReference>